<evidence type="ECO:0000313" key="2">
    <source>
        <dbReference type="Proteomes" id="UP000287651"/>
    </source>
</evidence>
<reference evidence="1 2" key="1">
    <citation type="journal article" date="2014" name="Agronomy (Basel)">
        <title>A Draft Genome Sequence for Ensete ventricosum, the Drought-Tolerant Tree Against Hunger.</title>
        <authorList>
            <person name="Harrison J."/>
            <person name="Moore K.A."/>
            <person name="Paszkiewicz K."/>
            <person name="Jones T."/>
            <person name="Grant M."/>
            <person name="Ambacheew D."/>
            <person name="Muzemil S."/>
            <person name="Studholme D.J."/>
        </authorList>
    </citation>
    <scope>NUCLEOTIDE SEQUENCE [LARGE SCALE GENOMIC DNA]</scope>
</reference>
<dbReference type="EMBL" id="AMZH03012686">
    <property type="protein sequence ID" value="RRT50581.1"/>
    <property type="molecule type" value="Genomic_DNA"/>
</dbReference>
<dbReference type="AlphaFoldDB" id="A0A426YFP6"/>
<organism evidence="1 2">
    <name type="scientific">Ensete ventricosum</name>
    <name type="common">Abyssinian banana</name>
    <name type="synonym">Musa ensete</name>
    <dbReference type="NCBI Taxonomy" id="4639"/>
    <lineage>
        <taxon>Eukaryota</taxon>
        <taxon>Viridiplantae</taxon>
        <taxon>Streptophyta</taxon>
        <taxon>Embryophyta</taxon>
        <taxon>Tracheophyta</taxon>
        <taxon>Spermatophyta</taxon>
        <taxon>Magnoliopsida</taxon>
        <taxon>Liliopsida</taxon>
        <taxon>Zingiberales</taxon>
        <taxon>Musaceae</taxon>
        <taxon>Ensete</taxon>
    </lineage>
</organism>
<dbReference type="Proteomes" id="UP000287651">
    <property type="component" value="Unassembled WGS sequence"/>
</dbReference>
<evidence type="ECO:0000313" key="1">
    <source>
        <dbReference type="EMBL" id="RRT50581.1"/>
    </source>
</evidence>
<name>A0A426YFP6_ENSVE</name>
<gene>
    <name evidence="1" type="ORF">B296_00009787</name>
</gene>
<sequence>MLPLRFPNGGIRAKVVRAKLSFKLHVMRLHHIELFYAFLLCFHCEHSKEGRLAMAKPPSRVVDHGQAPYGEQQPTIGDWATRGQGQLQRDARGAVAHSPGCR</sequence>
<accession>A0A426YFP6</accession>
<comment type="caution">
    <text evidence="1">The sequence shown here is derived from an EMBL/GenBank/DDBJ whole genome shotgun (WGS) entry which is preliminary data.</text>
</comment>
<protein>
    <submittedName>
        <fullName evidence="1">Uncharacterized protein</fullName>
    </submittedName>
</protein>
<proteinExistence type="predicted"/>